<feature type="region of interest" description="Disordered" evidence="1">
    <location>
        <begin position="1"/>
        <end position="20"/>
    </location>
</feature>
<sequence>MVPSVRAGLSTGGMGSGTVNGFGRGTLLVKTLPVLPCTPEEPQEAANGKRAIPIPARSTSLRLGFTNGPPRCDERHHM</sequence>
<feature type="region of interest" description="Disordered" evidence="1">
    <location>
        <begin position="40"/>
        <end position="78"/>
    </location>
</feature>
<gene>
    <name evidence="2" type="ORF">GCM10022224_101560</name>
</gene>
<organism evidence="2 3">
    <name type="scientific">Nonomuraea antimicrobica</name>
    <dbReference type="NCBI Taxonomy" id="561173"/>
    <lineage>
        <taxon>Bacteria</taxon>
        <taxon>Bacillati</taxon>
        <taxon>Actinomycetota</taxon>
        <taxon>Actinomycetes</taxon>
        <taxon>Streptosporangiales</taxon>
        <taxon>Streptosporangiaceae</taxon>
        <taxon>Nonomuraea</taxon>
    </lineage>
</organism>
<evidence type="ECO:0000313" key="3">
    <source>
        <dbReference type="Proteomes" id="UP001500902"/>
    </source>
</evidence>
<comment type="caution">
    <text evidence="2">The sequence shown here is derived from an EMBL/GenBank/DDBJ whole genome shotgun (WGS) entry which is preliminary data.</text>
</comment>
<keyword evidence="3" id="KW-1185">Reference proteome</keyword>
<accession>A0ABP7EHJ5</accession>
<dbReference type="EMBL" id="BAAAZP010000239">
    <property type="protein sequence ID" value="GAA3719377.1"/>
    <property type="molecule type" value="Genomic_DNA"/>
</dbReference>
<evidence type="ECO:0000256" key="1">
    <source>
        <dbReference type="SAM" id="MobiDB-lite"/>
    </source>
</evidence>
<dbReference type="Proteomes" id="UP001500902">
    <property type="component" value="Unassembled WGS sequence"/>
</dbReference>
<proteinExistence type="predicted"/>
<evidence type="ECO:0000313" key="2">
    <source>
        <dbReference type="EMBL" id="GAA3719377.1"/>
    </source>
</evidence>
<feature type="compositionally biased region" description="Gly residues" evidence="1">
    <location>
        <begin position="10"/>
        <end position="20"/>
    </location>
</feature>
<name>A0ABP7EHJ5_9ACTN</name>
<protein>
    <submittedName>
        <fullName evidence="2">Uncharacterized protein</fullName>
    </submittedName>
</protein>
<reference evidence="3" key="1">
    <citation type="journal article" date="2019" name="Int. J. Syst. Evol. Microbiol.">
        <title>The Global Catalogue of Microorganisms (GCM) 10K type strain sequencing project: providing services to taxonomists for standard genome sequencing and annotation.</title>
        <authorList>
            <consortium name="The Broad Institute Genomics Platform"/>
            <consortium name="The Broad Institute Genome Sequencing Center for Infectious Disease"/>
            <person name="Wu L."/>
            <person name="Ma J."/>
        </authorList>
    </citation>
    <scope>NUCLEOTIDE SEQUENCE [LARGE SCALE GENOMIC DNA]</scope>
    <source>
        <strain evidence="3">JCM 16904</strain>
    </source>
</reference>